<proteinExistence type="predicted"/>
<feature type="domain" description="DUF6594" evidence="6">
    <location>
        <begin position="528"/>
        <end position="745"/>
    </location>
</feature>
<comment type="caution">
    <text evidence="7">The sequence shown here is derived from an EMBL/GenBank/DDBJ whole genome shotgun (WGS) entry which is preliminary data.</text>
</comment>
<feature type="transmembrane region" description="Helical" evidence="5">
    <location>
        <begin position="678"/>
        <end position="702"/>
    </location>
</feature>
<feature type="transmembrane region" description="Helical" evidence="5">
    <location>
        <begin position="733"/>
        <end position="752"/>
    </location>
</feature>
<dbReference type="Proteomes" id="UP000624244">
    <property type="component" value="Unassembled WGS sequence"/>
</dbReference>
<dbReference type="EMBL" id="WNKQ01000004">
    <property type="protein sequence ID" value="KAF5851742.1"/>
    <property type="molecule type" value="Genomic_DNA"/>
</dbReference>
<dbReference type="PANTHER" id="PTHR34502">
    <property type="entry name" value="DUF6594 DOMAIN-CONTAINING PROTEIN-RELATED"/>
    <property type="match status" value="1"/>
</dbReference>
<gene>
    <name evidence="7" type="ORF">GGP41_000484</name>
</gene>
<dbReference type="InterPro" id="IPR046529">
    <property type="entry name" value="DUF6594"/>
</dbReference>
<keyword evidence="2 5" id="KW-0812">Transmembrane</keyword>
<accession>A0A8H5ZM46</accession>
<sequence length="773" mass="88644">MDEKQSPAGTWNERSTTFCDKDAREAYHDLIDLQLHWLFPNFLRNLKSQTTLERERGRVAVIEYRDDEIFEPEIFKNSQGLQAHFDDPLAADELGPRKRLFILEDLGFNYLEVLGAQLRIPPTFFAAHWADPATPEFNYSNPFRRYSEKNFSIRYAVTQPLHIDADREVHGNIFRCDFNIQRHVYCYDPKAPILDQPKSYHALSFWTSGVRHDGSWDLLIVDPPVRETVTSLANGCKFAVDHCSEEHAYTRMHSLDPDFTDLDILPLNPSDWAGTWQRPKYESIFDDILSLSSDEPAHPIGPRSCTNVARRLAVCYFLSFLRRRILNMLRLQQNPRTAILHTNRCDYLREFGEGLISSWHHEVFGFIVNIKYIMGLVNSEVKEQFEVLGLHRPDALEWERDGWLTVQDYCGRVITMAEAFLQSYLQFTTMQEAQAANRNALSLAQITNVTMVFVPLSTIAAIFSMTDDFLPGESKGWVFWVTAVPVLLLTFAITTEARTSLRWYWKMCTERQVREKVKGKNIEHFDSEDRSIEFGDVDTQECARSWELFHEAAEGGSSPRQKARMDLVLEVRQKLKEYREALMFERTLASLGPPPVRTFDAINHAAIRYDKALEQREPIMIGSSAKLYTTNEDLVVLKQSEFEDRLTSFVQRYLPVFFMAERRDDNMAYIPEKRIARFVTVLGILITVILLFVAILALYFILNPTVKLIMVGVFMLLFAGSVGLFTTAKRSEVFAATAAYTAVLVVFVSGNLGSDPWLSGLWSGGNCTCTGSS</sequence>
<evidence type="ECO:0000256" key="2">
    <source>
        <dbReference type="ARBA" id="ARBA00022692"/>
    </source>
</evidence>
<evidence type="ECO:0000313" key="8">
    <source>
        <dbReference type="Proteomes" id="UP000624244"/>
    </source>
</evidence>
<feature type="transmembrane region" description="Helical" evidence="5">
    <location>
        <begin position="440"/>
        <end position="465"/>
    </location>
</feature>
<dbReference type="SUPFAM" id="SSF144083">
    <property type="entry name" value="Magnesium transport protein CorA, transmembrane region"/>
    <property type="match status" value="1"/>
</dbReference>
<evidence type="ECO:0000256" key="4">
    <source>
        <dbReference type="ARBA" id="ARBA00023136"/>
    </source>
</evidence>
<feature type="transmembrane region" description="Helical" evidence="5">
    <location>
        <begin position="477"/>
        <end position="497"/>
    </location>
</feature>
<evidence type="ECO:0000259" key="6">
    <source>
        <dbReference type="Pfam" id="PF20237"/>
    </source>
</evidence>
<protein>
    <recommendedName>
        <fullName evidence="6">DUF6594 domain-containing protein</fullName>
    </recommendedName>
</protein>
<organism evidence="7 8">
    <name type="scientific">Cochliobolus sativus</name>
    <name type="common">Common root rot and spot blotch fungus</name>
    <name type="synonym">Bipolaris sorokiniana</name>
    <dbReference type="NCBI Taxonomy" id="45130"/>
    <lineage>
        <taxon>Eukaryota</taxon>
        <taxon>Fungi</taxon>
        <taxon>Dikarya</taxon>
        <taxon>Ascomycota</taxon>
        <taxon>Pezizomycotina</taxon>
        <taxon>Dothideomycetes</taxon>
        <taxon>Pleosporomycetidae</taxon>
        <taxon>Pleosporales</taxon>
        <taxon>Pleosporineae</taxon>
        <taxon>Pleosporaceae</taxon>
        <taxon>Bipolaris</taxon>
    </lineage>
</organism>
<evidence type="ECO:0000313" key="7">
    <source>
        <dbReference type="EMBL" id="KAF5851742.1"/>
    </source>
</evidence>
<keyword evidence="3 5" id="KW-1133">Transmembrane helix</keyword>
<keyword evidence="4 5" id="KW-0472">Membrane</keyword>
<reference evidence="7" key="1">
    <citation type="submission" date="2019-11" db="EMBL/GenBank/DDBJ databases">
        <title>Bipolaris sorokiniana Genome sequencing.</title>
        <authorList>
            <person name="Wang H."/>
        </authorList>
    </citation>
    <scope>NUCLEOTIDE SEQUENCE</scope>
</reference>
<evidence type="ECO:0000256" key="5">
    <source>
        <dbReference type="SAM" id="Phobius"/>
    </source>
</evidence>
<comment type="subcellular location">
    <subcellularLocation>
        <location evidence="1">Membrane</location>
        <topology evidence="1">Multi-pass membrane protein</topology>
    </subcellularLocation>
</comment>
<dbReference type="Gene3D" id="1.20.58.340">
    <property type="entry name" value="Magnesium transport protein CorA, transmembrane region"/>
    <property type="match status" value="1"/>
</dbReference>
<evidence type="ECO:0000256" key="3">
    <source>
        <dbReference type="ARBA" id="ARBA00022989"/>
    </source>
</evidence>
<feature type="transmembrane region" description="Helical" evidence="5">
    <location>
        <begin position="708"/>
        <end position="726"/>
    </location>
</feature>
<dbReference type="Pfam" id="PF20237">
    <property type="entry name" value="DUF6594"/>
    <property type="match status" value="1"/>
</dbReference>
<evidence type="ECO:0000256" key="1">
    <source>
        <dbReference type="ARBA" id="ARBA00004141"/>
    </source>
</evidence>
<dbReference type="InterPro" id="IPR045863">
    <property type="entry name" value="CorA_TM1_TM2"/>
</dbReference>
<dbReference type="AlphaFoldDB" id="A0A8H5ZM46"/>
<dbReference type="PANTHER" id="PTHR34502:SF4">
    <property type="entry name" value="DUF6594 DOMAIN-CONTAINING PROTEIN"/>
    <property type="match status" value="1"/>
</dbReference>
<name>A0A8H5ZM46_COCSA</name>
<dbReference type="GO" id="GO:0016020">
    <property type="term" value="C:membrane"/>
    <property type="evidence" value="ECO:0007669"/>
    <property type="project" value="UniProtKB-SubCell"/>
</dbReference>